<evidence type="ECO:0008006" key="5">
    <source>
        <dbReference type="Google" id="ProtNLM"/>
    </source>
</evidence>
<evidence type="ECO:0000256" key="1">
    <source>
        <dbReference type="SAM" id="MobiDB-lite"/>
    </source>
</evidence>
<feature type="signal peptide" evidence="2">
    <location>
        <begin position="1"/>
        <end position="19"/>
    </location>
</feature>
<organism evidence="3 4">
    <name type="scientific">Neobacillus piezotolerans</name>
    <dbReference type="NCBI Taxonomy" id="2259171"/>
    <lineage>
        <taxon>Bacteria</taxon>
        <taxon>Bacillati</taxon>
        <taxon>Bacillota</taxon>
        <taxon>Bacilli</taxon>
        <taxon>Bacillales</taxon>
        <taxon>Bacillaceae</taxon>
        <taxon>Neobacillus</taxon>
    </lineage>
</organism>
<dbReference type="OrthoDB" id="2166958at2"/>
<evidence type="ECO:0000313" key="4">
    <source>
        <dbReference type="Proteomes" id="UP000257144"/>
    </source>
</evidence>
<gene>
    <name evidence="3" type="ORF">DRW41_09255</name>
</gene>
<keyword evidence="4" id="KW-1185">Reference proteome</keyword>
<evidence type="ECO:0000313" key="3">
    <source>
        <dbReference type="EMBL" id="RDU36882.1"/>
    </source>
</evidence>
<proteinExistence type="predicted"/>
<feature type="region of interest" description="Disordered" evidence="1">
    <location>
        <begin position="63"/>
        <end position="86"/>
    </location>
</feature>
<sequence>MKKIVAAILGLGVLLGANAAGVFAEGPSFAKEILSFVKMKPHMQQMHPDFSEKELKEMYESCHGTGGPGAKTNGQEASFEKNLESL</sequence>
<protein>
    <recommendedName>
        <fullName evidence="5">FAD/FMN-containing dehydrogenase</fullName>
    </recommendedName>
</protein>
<reference evidence="3 4" key="1">
    <citation type="submission" date="2018-07" db="EMBL/GenBank/DDBJ databases">
        <title>Bacillus sp. YLB-04 draft genome sequence.</title>
        <authorList>
            <person name="Yu L."/>
            <person name="Tang X."/>
        </authorList>
    </citation>
    <scope>NUCLEOTIDE SEQUENCE [LARGE SCALE GENOMIC DNA]</scope>
    <source>
        <strain evidence="3 4">YLB-04</strain>
    </source>
</reference>
<dbReference type="AlphaFoldDB" id="A0A3D8GRH0"/>
<dbReference type="EMBL" id="QNQT01000003">
    <property type="protein sequence ID" value="RDU36882.1"/>
    <property type="molecule type" value="Genomic_DNA"/>
</dbReference>
<feature type="chain" id="PRO_5038708993" description="FAD/FMN-containing dehydrogenase" evidence="2">
    <location>
        <begin position="20"/>
        <end position="86"/>
    </location>
</feature>
<dbReference type="Proteomes" id="UP000257144">
    <property type="component" value="Unassembled WGS sequence"/>
</dbReference>
<keyword evidence="2" id="KW-0732">Signal</keyword>
<evidence type="ECO:0000256" key="2">
    <source>
        <dbReference type="SAM" id="SignalP"/>
    </source>
</evidence>
<comment type="caution">
    <text evidence="3">The sequence shown here is derived from an EMBL/GenBank/DDBJ whole genome shotgun (WGS) entry which is preliminary data.</text>
</comment>
<dbReference type="RefSeq" id="WP_115451710.1">
    <property type="nucleotide sequence ID" value="NZ_QNQT01000003.1"/>
</dbReference>
<accession>A0A3D8GRH0</accession>
<name>A0A3D8GRH0_9BACI</name>